<dbReference type="Proteomes" id="UP000002039">
    <property type="component" value="Unassembled WGS sequence"/>
</dbReference>
<dbReference type="EMBL" id="EQ999977">
    <property type="protein sequence ID" value="OAT01355.1"/>
    <property type="molecule type" value="Genomic_DNA"/>
</dbReference>
<proteinExistence type="predicted"/>
<dbReference type="GeneID" id="69031941"/>
<evidence type="ECO:0000313" key="2">
    <source>
        <dbReference type="Proteomes" id="UP000002039"/>
    </source>
</evidence>
<sequence>MGSKSMKRPGDCQKRNWCTRQAAASNMAIKADTALDEIQRSQLHLAIFPPYPKAPKYCLCSDKPHPRDHLSNHVVYGQYGEILFLQGHGPERPRPPALACGFGISDSQR</sequence>
<protein>
    <submittedName>
        <fullName evidence="1">Uncharacterized protein</fullName>
    </submittedName>
</protein>
<evidence type="ECO:0000313" key="1">
    <source>
        <dbReference type="EMBL" id="OAT01355.1"/>
    </source>
</evidence>
<accession>A0ABX2VW28</accession>
<keyword evidence="2" id="KW-1185">Reference proteome</keyword>
<name>A0ABX2VW28_AJEDR</name>
<organism evidence="1 2">
    <name type="scientific">Ajellomyces dermatitidis (strain ER-3 / ATCC MYA-2586)</name>
    <name type="common">Blastomyces dermatitidis</name>
    <dbReference type="NCBI Taxonomy" id="559297"/>
    <lineage>
        <taxon>Eukaryota</taxon>
        <taxon>Fungi</taxon>
        <taxon>Dikarya</taxon>
        <taxon>Ascomycota</taxon>
        <taxon>Pezizomycotina</taxon>
        <taxon>Eurotiomycetes</taxon>
        <taxon>Eurotiomycetidae</taxon>
        <taxon>Onygenales</taxon>
        <taxon>Ajellomycetaceae</taxon>
        <taxon>Blastomyces</taxon>
    </lineage>
</organism>
<gene>
    <name evidence="1" type="ORF">BDCG_17049</name>
</gene>
<reference evidence="2" key="1">
    <citation type="journal article" date="2015" name="PLoS Genet.">
        <title>The dynamic genome and transcriptome of the human fungal pathogen Blastomyces and close relative Emmonsia.</title>
        <authorList>
            <person name="Munoz J.F."/>
            <person name="Gauthier G.M."/>
            <person name="Desjardins C.A."/>
            <person name="Gallo J.E."/>
            <person name="Holder J."/>
            <person name="Sullivan T.D."/>
            <person name="Marty A.J."/>
            <person name="Carmen J.C."/>
            <person name="Chen Z."/>
            <person name="Ding L."/>
            <person name="Gujja S."/>
            <person name="Magrini V."/>
            <person name="Misas E."/>
            <person name="Mitreva M."/>
            <person name="Priest M."/>
            <person name="Saif S."/>
            <person name="Whiston E.A."/>
            <person name="Young S."/>
            <person name="Zeng Q."/>
            <person name="Goldman W.E."/>
            <person name="Mardis E.R."/>
            <person name="Taylor J.W."/>
            <person name="McEwen J.G."/>
            <person name="Clay O.K."/>
            <person name="Klein B.S."/>
            <person name="Cuomo C.A."/>
        </authorList>
    </citation>
    <scope>NUCLEOTIDE SEQUENCE [LARGE SCALE GENOMIC DNA]</scope>
    <source>
        <strain evidence="2">ER-3 / ATCC MYA-2586</strain>
    </source>
</reference>
<dbReference type="RefSeq" id="XP_045281082.1">
    <property type="nucleotide sequence ID" value="XM_045426215.1"/>
</dbReference>